<evidence type="ECO:0000256" key="1">
    <source>
        <dbReference type="ARBA" id="ARBA00006484"/>
    </source>
</evidence>
<reference evidence="3" key="1">
    <citation type="submission" date="2018-06" db="EMBL/GenBank/DDBJ databases">
        <authorList>
            <person name="Zhirakovskaya E."/>
        </authorList>
    </citation>
    <scope>NUCLEOTIDE SEQUENCE</scope>
</reference>
<dbReference type="PRINTS" id="PR00080">
    <property type="entry name" value="SDRFAMILY"/>
</dbReference>
<keyword evidence="2" id="KW-0560">Oxidoreductase</keyword>
<dbReference type="Pfam" id="PF13561">
    <property type="entry name" value="adh_short_C2"/>
    <property type="match status" value="1"/>
</dbReference>
<name>A0A3B0Y552_9ZZZZ</name>
<dbReference type="FunFam" id="3.40.50.720:FF:000084">
    <property type="entry name" value="Short-chain dehydrogenase reductase"/>
    <property type="match status" value="1"/>
</dbReference>
<dbReference type="InterPro" id="IPR036291">
    <property type="entry name" value="NAD(P)-bd_dom_sf"/>
</dbReference>
<dbReference type="AlphaFoldDB" id="A0A3B0Y552"/>
<dbReference type="PRINTS" id="PR00081">
    <property type="entry name" value="GDHRDH"/>
</dbReference>
<evidence type="ECO:0000256" key="2">
    <source>
        <dbReference type="ARBA" id="ARBA00023002"/>
    </source>
</evidence>
<accession>A0A3B0Y552</accession>
<dbReference type="Gene3D" id="3.40.50.720">
    <property type="entry name" value="NAD(P)-binding Rossmann-like Domain"/>
    <property type="match status" value="1"/>
</dbReference>
<protein>
    <submittedName>
        <fullName evidence="3">FolM Alternative dihydrofolate reductase 1</fullName>
    </submittedName>
</protein>
<sequence length="248" mass="26625">MTHNTQTRTALITGAAARIGAEIARSLHSAGFNIMIHYRASADRAETLCRSLNSIRSDSAATIQADLHQTSSLTTLVERAANQWDGLNVLVNNASSFYPTPVGEITETHWDDLMGSNLKAPVFLSQAATPHLKTSRGCIINIVDIHGFRPMKAHPVYCAAKAGLAMLTQSLAKELGPDIRVNGVAPGAIMWPNSEMDASIQASILERTALKRQGTPQDIAKAVKFLVLDADYITGQVIPVDGGRSLNI</sequence>
<gene>
    <name evidence="3" type="ORF">MNBD_GAMMA09-1640</name>
</gene>
<evidence type="ECO:0000313" key="3">
    <source>
        <dbReference type="EMBL" id="VAW69309.1"/>
    </source>
</evidence>
<proteinExistence type="inferred from homology"/>
<dbReference type="InterPro" id="IPR020904">
    <property type="entry name" value="Sc_DH/Rdtase_CS"/>
</dbReference>
<dbReference type="PANTHER" id="PTHR43639:SF1">
    <property type="entry name" value="SHORT-CHAIN DEHYDROGENASE_REDUCTASE FAMILY PROTEIN"/>
    <property type="match status" value="1"/>
</dbReference>
<dbReference type="GO" id="GO:0016491">
    <property type="term" value="F:oxidoreductase activity"/>
    <property type="evidence" value="ECO:0007669"/>
    <property type="project" value="UniProtKB-KW"/>
</dbReference>
<dbReference type="InterPro" id="IPR002347">
    <property type="entry name" value="SDR_fam"/>
</dbReference>
<comment type="similarity">
    <text evidence="1">Belongs to the short-chain dehydrogenases/reductases (SDR) family.</text>
</comment>
<dbReference type="PANTHER" id="PTHR43639">
    <property type="entry name" value="OXIDOREDUCTASE, SHORT-CHAIN DEHYDROGENASE/REDUCTASE FAMILY (AFU_ORTHOLOGUE AFUA_5G02870)"/>
    <property type="match status" value="1"/>
</dbReference>
<organism evidence="3">
    <name type="scientific">hydrothermal vent metagenome</name>
    <dbReference type="NCBI Taxonomy" id="652676"/>
    <lineage>
        <taxon>unclassified sequences</taxon>
        <taxon>metagenomes</taxon>
        <taxon>ecological metagenomes</taxon>
    </lineage>
</organism>
<dbReference type="EMBL" id="UOFI01000151">
    <property type="protein sequence ID" value="VAW69309.1"/>
    <property type="molecule type" value="Genomic_DNA"/>
</dbReference>
<dbReference type="SUPFAM" id="SSF51735">
    <property type="entry name" value="NAD(P)-binding Rossmann-fold domains"/>
    <property type="match status" value="1"/>
</dbReference>
<dbReference type="NCBIfam" id="NF006598">
    <property type="entry name" value="PRK09135.1"/>
    <property type="match status" value="1"/>
</dbReference>
<dbReference type="PROSITE" id="PS00061">
    <property type="entry name" value="ADH_SHORT"/>
    <property type="match status" value="1"/>
</dbReference>